<keyword evidence="3" id="KW-0479">Metal-binding</keyword>
<evidence type="ECO:0000256" key="5">
    <source>
        <dbReference type="ARBA" id="ARBA00023002"/>
    </source>
</evidence>
<dbReference type="Gene3D" id="3.90.180.10">
    <property type="entry name" value="Medium-chain alcohol dehydrogenases, catalytic domain"/>
    <property type="match status" value="2"/>
</dbReference>
<evidence type="ECO:0000313" key="6">
    <source>
        <dbReference type="EMBL" id="KAK4525372.1"/>
    </source>
</evidence>
<evidence type="ECO:0000256" key="3">
    <source>
        <dbReference type="ARBA" id="ARBA00022723"/>
    </source>
</evidence>
<organism evidence="6 7">
    <name type="scientific">Galdieria yellowstonensis</name>
    <dbReference type="NCBI Taxonomy" id="3028027"/>
    <lineage>
        <taxon>Eukaryota</taxon>
        <taxon>Rhodophyta</taxon>
        <taxon>Bangiophyceae</taxon>
        <taxon>Galdieriales</taxon>
        <taxon>Galdieriaceae</taxon>
        <taxon>Galdieria</taxon>
    </lineage>
</organism>
<dbReference type="InterPro" id="IPR011032">
    <property type="entry name" value="GroES-like_sf"/>
</dbReference>
<evidence type="ECO:0000256" key="2">
    <source>
        <dbReference type="ARBA" id="ARBA00008072"/>
    </source>
</evidence>
<dbReference type="PANTHER" id="PTHR43350">
    <property type="entry name" value="NAD-DEPENDENT ALCOHOL DEHYDROGENASE"/>
    <property type="match status" value="1"/>
</dbReference>
<evidence type="ECO:0000313" key="7">
    <source>
        <dbReference type="Proteomes" id="UP001300502"/>
    </source>
</evidence>
<reference evidence="6 7" key="1">
    <citation type="submission" date="2022-07" db="EMBL/GenBank/DDBJ databases">
        <title>Genome-wide signatures of adaptation to extreme environments.</title>
        <authorList>
            <person name="Cho C.H."/>
            <person name="Yoon H.S."/>
        </authorList>
    </citation>
    <scope>NUCLEOTIDE SEQUENCE [LARGE SCALE GENOMIC DNA]</scope>
    <source>
        <strain evidence="6 7">108.79 E11</strain>
    </source>
</reference>
<keyword evidence="4" id="KW-0862">Zinc</keyword>
<evidence type="ECO:0000256" key="4">
    <source>
        <dbReference type="ARBA" id="ARBA00022833"/>
    </source>
</evidence>
<dbReference type="Gene3D" id="3.40.50.720">
    <property type="entry name" value="NAD(P)-binding Rossmann-like Domain"/>
    <property type="match status" value="1"/>
</dbReference>
<comment type="caution">
    <text evidence="6">The sequence shown here is derived from an EMBL/GenBank/DDBJ whole genome shotgun (WGS) entry which is preliminary data.</text>
</comment>
<dbReference type="AlphaFoldDB" id="A0AAV9ID63"/>
<name>A0AAV9ID63_9RHOD</name>
<dbReference type="PANTHER" id="PTHR43350:SF19">
    <property type="entry name" value="D-GULOSIDE 3-DEHYDROGENASE"/>
    <property type="match status" value="1"/>
</dbReference>
<dbReference type="InterPro" id="IPR036291">
    <property type="entry name" value="NAD(P)-bd_dom_sf"/>
</dbReference>
<keyword evidence="5" id="KW-0560">Oxidoreductase</keyword>
<dbReference type="SUPFAM" id="SSF50129">
    <property type="entry name" value="GroES-like"/>
    <property type="match status" value="1"/>
</dbReference>
<keyword evidence="7" id="KW-1185">Reference proteome</keyword>
<dbReference type="SUPFAM" id="SSF51735">
    <property type="entry name" value="NAD(P)-binding Rossmann-fold domains"/>
    <property type="match status" value="1"/>
</dbReference>
<protein>
    <submittedName>
        <fullName evidence="6">Uncharacterized protein</fullName>
    </submittedName>
</protein>
<dbReference type="Proteomes" id="UP001300502">
    <property type="component" value="Unassembled WGS sequence"/>
</dbReference>
<accession>A0AAV9ID63</accession>
<proteinExistence type="inferred from homology"/>
<comment type="similarity">
    <text evidence="2">Belongs to the zinc-containing alcohol dehydrogenase family.</text>
</comment>
<gene>
    <name evidence="6" type="ORF">GAYE_SCF12G3280</name>
</gene>
<dbReference type="GO" id="GO:0016491">
    <property type="term" value="F:oxidoreductase activity"/>
    <property type="evidence" value="ECO:0007669"/>
    <property type="project" value="UniProtKB-KW"/>
</dbReference>
<dbReference type="EMBL" id="JANCYU010000030">
    <property type="protein sequence ID" value="KAK4525372.1"/>
    <property type="molecule type" value="Genomic_DNA"/>
</dbReference>
<comment type="cofactor">
    <cofactor evidence="1">
        <name>Zn(2+)</name>
        <dbReference type="ChEBI" id="CHEBI:29105"/>
    </cofactor>
</comment>
<sequence length="352" mass="39594">MSSHSVNKELVRVRFLRPFDASVERCNLSYSLSDNQVLVKTIFSGISTGTELLFYRGLVPESVETDAIFAREPFSYPISYGYAVVGTVAEVGKRVDSHTWLHRRVFCFSPHQNYVVIEVDQLICIPENIELQDAIFLPWMETAICLVHDGAPLVGDNVVVFGQGVVGLLLSFLLSSFPLTSLSTVEKSCSRREVARSLGKNAQVYCPQQVEQANFSLYGSDQGLQKADVSFEVSGSVEALNQAILCTRYDGKVVVGSWFGKQSISLPAIGSYYHRSHLTLISSQVSFIPPHLSGRWDKKRRFEVAWHFIRKLQPSRLISKVVKIDEASEVYRQMDENPDHCVQILFSYEHTT</sequence>
<evidence type="ECO:0000256" key="1">
    <source>
        <dbReference type="ARBA" id="ARBA00001947"/>
    </source>
</evidence>
<dbReference type="GO" id="GO:0046872">
    <property type="term" value="F:metal ion binding"/>
    <property type="evidence" value="ECO:0007669"/>
    <property type="project" value="UniProtKB-KW"/>
</dbReference>
<dbReference type="CDD" id="cd08255">
    <property type="entry name" value="2-desacetyl-2-hydroxyethyl_bacteriochlorophyllide_like"/>
    <property type="match status" value="1"/>
</dbReference>